<name>A0ACC2X0L8_9TREE</name>
<evidence type="ECO:0000313" key="2">
    <source>
        <dbReference type="Proteomes" id="UP001230649"/>
    </source>
</evidence>
<proteinExistence type="predicted"/>
<reference evidence="1" key="1">
    <citation type="submission" date="2023-04" db="EMBL/GenBank/DDBJ databases">
        <title>Draft Genome sequencing of Naganishia species isolated from polar environments using Oxford Nanopore Technology.</title>
        <authorList>
            <person name="Leo P."/>
            <person name="Venkateswaran K."/>
        </authorList>
    </citation>
    <scope>NUCLEOTIDE SEQUENCE</scope>
    <source>
        <strain evidence="1">MNA-CCFEE 5262</strain>
    </source>
</reference>
<protein>
    <submittedName>
        <fullName evidence="1">Uncharacterized protein</fullName>
    </submittedName>
</protein>
<evidence type="ECO:0000313" key="1">
    <source>
        <dbReference type="EMBL" id="KAJ9116591.1"/>
    </source>
</evidence>
<gene>
    <name evidence="1" type="ORF">QFC20_000524</name>
</gene>
<dbReference type="EMBL" id="JASBWS010000003">
    <property type="protein sequence ID" value="KAJ9116591.1"/>
    <property type="molecule type" value="Genomic_DNA"/>
</dbReference>
<organism evidence="1 2">
    <name type="scientific">Naganishia adeliensis</name>
    <dbReference type="NCBI Taxonomy" id="92952"/>
    <lineage>
        <taxon>Eukaryota</taxon>
        <taxon>Fungi</taxon>
        <taxon>Dikarya</taxon>
        <taxon>Basidiomycota</taxon>
        <taxon>Agaricomycotina</taxon>
        <taxon>Tremellomycetes</taxon>
        <taxon>Filobasidiales</taxon>
        <taxon>Filobasidiaceae</taxon>
        <taxon>Naganishia</taxon>
    </lineage>
</organism>
<dbReference type="Proteomes" id="UP001230649">
    <property type="component" value="Unassembled WGS sequence"/>
</dbReference>
<accession>A0ACC2X0L8</accession>
<keyword evidence="2" id="KW-1185">Reference proteome</keyword>
<sequence>MMRNRQQPPSAQPGQRGNPNPALLQTTKTVFVANIPFDVTEEQLTSIFAEVGPVQEFVLKFDQNTGKAKGFGFCHYFDHETALSAVRNLQEVVVNGRNLRVELSTDEPYKPRDGRGPAPGNPNAGPGRPMGGGPGQFGPPGGGGFTPPAPGMGMNVPRPGLPPAPGGVNMNLLPPGQDVPPGQKATDVISKTLASIPPGKLEDVLTGMKTLVQTSPEQARTVLNAHPQLAYALFQAMLLMNVVDPAVLSRIQPTPNAIPPPNQPFRPPMGYNHPPPAFNNAPPQQPQPPPQTMPPFAPSGAMPGRPPMGQGYAGTPPQHGMGGGFPPQQQPQQQYQQPPQVQHQPQQQPQQQHQPPPAPPVAAQPPAGGSNQQAIQAALSMVSEDQRLTHEQINALPPDQRVGVMQLRSQFGIN</sequence>
<comment type="caution">
    <text evidence="1">The sequence shown here is derived from an EMBL/GenBank/DDBJ whole genome shotgun (WGS) entry which is preliminary data.</text>
</comment>